<dbReference type="EMBL" id="JACEIK010007906">
    <property type="protein sequence ID" value="MCE3050788.1"/>
    <property type="molecule type" value="Genomic_DNA"/>
</dbReference>
<name>A0ABS8WIZ9_DATST</name>
<protein>
    <submittedName>
        <fullName evidence="1">Uncharacterized protein</fullName>
    </submittedName>
</protein>
<organism evidence="1 2">
    <name type="scientific">Datura stramonium</name>
    <name type="common">Jimsonweed</name>
    <name type="synonym">Common thornapple</name>
    <dbReference type="NCBI Taxonomy" id="4076"/>
    <lineage>
        <taxon>Eukaryota</taxon>
        <taxon>Viridiplantae</taxon>
        <taxon>Streptophyta</taxon>
        <taxon>Embryophyta</taxon>
        <taxon>Tracheophyta</taxon>
        <taxon>Spermatophyta</taxon>
        <taxon>Magnoliopsida</taxon>
        <taxon>eudicotyledons</taxon>
        <taxon>Gunneridae</taxon>
        <taxon>Pentapetalae</taxon>
        <taxon>asterids</taxon>
        <taxon>lamiids</taxon>
        <taxon>Solanales</taxon>
        <taxon>Solanaceae</taxon>
        <taxon>Solanoideae</taxon>
        <taxon>Datureae</taxon>
        <taxon>Datura</taxon>
    </lineage>
</organism>
<comment type="caution">
    <text evidence="1">The sequence shown here is derived from an EMBL/GenBank/DDBJ whole genome shotgun (WGS) entry which is preliminary data.</text>
</comment>
<sequence length="58" mass="6566">TDDRPSLGPSRLGLLNIRKMELPTDCHANRHLGRELQAIYLRPTKSKTVRQENDGLSP</sequence>
<reference evidence="1 2" key="1">
    <citation type="journal article" date="2021" name="BMC Genomics">
        <title>Datura genome reveals duplications of psychoactive alkaloid biosynthetic genes and high mutation rate following tissue culture.</title>
        <authorList>
            <person name="Rajewski A."/>
            <person name="Carter-House D."/>
            <person name="Stajich J."/>
            <person name="Litt A."/>
        </authorList>
    </citation>
    <scope>NUCLEOTIDE SEQUENCE [LARGE SCALE GENOMIC DNA]</scope>
    <source>
        <strain evidence="1">AR-01</strain>
    </source>
</reference>
<dbReference type="Proteomes" id="UP000823775">
    <property type="component" value="Unassembled WGS sequence"/>
</dbReference>
<gene>
    <name evidence="1" type="ORF">HAX54_048147</name>
</gene>
<feature type="non-terminal residue" evidence="1">
    <location>
        <position position="1"/>
    </location>
</feature>
<evidence type="ECO:0000313" key="1">
    <source>
        <dbReference type="EMBL" id="MCE3050788.1"/>
    </source>
</evidence>
<keyword evidence="2" id="KW-1185">Reference proteome</keyword>
<proteinExistence type="predicted"/>
<evidence type="ECO:0000313" key="2">
    <source>
        <dbReference type="Proteomes" id="UP000823775"/>
    </source>
</evidence>
<accession>A0ABS8WIZ9</accession>